<accession>A0A2H6CSL3</accession>
<organism evidence="9 10">
    <name type="scientific">Tetragenococcus halophilus subsp. halophilus</name>
    <dbReference type="NCBI Taxonomy" id="1513897"/>
    <lineage>
        <taxon>Bacteria</taxon>
        <taxon>Bacillati</taxon>
        <taxon>Bacillota</taxon>
        <taxon>Bacilli</taxon>
        <taxon>Lactobacillales</taxon>
        <taxon>Enterococcaceae</taxon>
        <taxon>Tetragenococcus</taxon>
    </lineage>
</organism>
<dbReference type="InterPro" id="IPR001034">
    <property type="entry name" value="DeoR_HTH"/>
</dbReference>
<dbReference type="InterPro" id="IPR016152">
    <property type="entry name" value="PTrfase/Anion_transptr"/>
</dbReference>
<feature type="domain" description="PTS EIIA type-2" evidence="6">
    <location>
        <begin position="504"/>
        <end position="646"/>
    </location>
</feature>
<dbReference type="SUPFAM" id="SSF55804">
    <property type="entry name" value="Phoshotransferase/anion transport protein"/>
    <property type="match status" value="1"/>
</dbReference>
<evidence type="ECO:0000259" key="7">
    <source>
        <dbReference type="PROSITE" id="PS51099"/>
    </source>
</evidence>
<comment type="caution">
    <text evidence="9">The sequence shown here is derived from an EMBL/GenBank/DDBJ whole genome shotgun (WGS) entry which is preliminary data.</text>
</comment>
<dbReference type="SUPFAM" id="SSF63520">
    <property type="entry name" value="PTS-regulatory domain, PRD"/>
    <property type="match status" value="2"/>
</dbReference>
<evidence type="ECO:0000256" key="1">
    <source>
        <dbReference type="ARBA" id="ARBA00022679"/>
    </source>
</evidence>
<dbReference type="Gene3D" id="3.40.930.10">
    <property type="entry name" value="Mannitol-specific EII, Chain A"/>
    <property type="match status" value="1"/>
</dbReference>
<dbReference type="Pfam" id="PF08220">
    <property type="entry name" value="HTH_DeoR"/>
    <property type="match status" value="1"/>
</dbReference>
<feature type="domain" description="PTS EIIB type-2" evidence="7">
    <location>
        <begin position="402"/>
        <end position="488"/>
    </location>
</feature>
<dbReference type="GO" id="GO:0008982">
    <property type="term" value="F:protein-N(PI)-phosphohistidine-sugar phosphotransferase activity"/>
    <property type="evidence" value="ECO:0007669"/>
    <property type="project" value="InterPro"/>
</dbReference>
<sequence>MLSERSQLILTLILEKKTIELNDIAKLLGVSPRTVRNNFLEIDEFLQSKNLNSLEKQVKVTYSLNDNKNLIEKALSNKDAPNNKEDFWQEPAFRLQFLYNKIFWEERRITIEYFMDCLLVSRSTVNNDLKELRKIAQKKDISIYFEKKRGFYLSGSEENQRELYFIFIEKAIHSSNYLKELETSDRSFINYWIKKVEEELMIQMTDDSFQKFEEIIVTIIKRIKSNKYVSENYKPAAGYSINELEIVSNNCHLLERYFDILFDSPEILFLSNQLYQRHFIKNEVIYQGFKVNLDILANNVITEISKKLNIDLTKDKELYENLALHFQTTITKDTDISDLINEEMYKKIRNMYPTVYVAVKKVMKQVFTQHHISISDDKEYSFVTLHLISSMEKMKNIYTKNLNVFLVCHMGVGTSQFLKNKLEQHFNFPMEVVTKDYLQAHLYDADMIISTVPLEVIDIPFVEVSAVLSEIDVNKIQLLEKKILDEKMIQEKITEGSYEPMLKELLTENTIDTQVNVNGWKEAIIYGGKILEEEGTIDRTYTNSMVESVEKFGPYIVIAPHIALAHASSKDGVHKIGMSLITLDKGINFGNKENDPVYTVICLAAIDHNSHLKALSELVEALKEDRFNRLLRSSDKEGILQYIDKTEI</sequence>
<feature type="domain" description="PRD" evidence="8">
    <location>
        <begin position="288"/>
        <end position="397"/>
    </location>
</feature>
<dbReference type="PANTHER" id="PTHR30185:SF18">
    <property type="entry name" value="TRANSCRIPTIONAL REGULATOR MTLR"/>
    <property type="match status" value="1"/>
</dbReference>
<keyword evidence="1" id="KW-0808">Transferase</keyword>
<dbReference type="PROSITE" id="PS51099">
    <property type="entry name" value="PTS_EIIB_TYPE_2"/>
    <property type="match status" value="1"/>
</dbReference>
<dbReference type="Pfam" id="PF00874">
    <property type="entry name" value="PRD"/>
    <property type="match status" value="1"/>
</dbReference>
<dbReference type="SMART" id="SM00420">
    <property type="entry name" value="HTH_DEOR"/>
    <property type="match status" value="1"/>
</dbReference>
<dbReference type="InterPro" id="IPR011608">
    <property type="entry name" value="PRD"/>
</dbReference>
<dbReference type="InterPro" id="IPR002178">
    <property type="entry name" value="PTS_EIIA_type-2_dom"/>
</dbReference>
<dbReference type="Gene3D" id="3.40.50.2300">
    <property type="match status" value="1"/>
</dbReference>
<dbReference type="AlphaFoldDB" id="A0A2H6CSL3"/>
<keyword evidence="10" id="KW-1185">Reference proteome</keyword>
<dbReference type="InterPro" id="IPR050661">
    <property type="entry name" value="BglG_antiterminators"/>
</dbReference>
<dbReference type="GO" id="GO:0009401">
    <property type="term" value="P:phosphoenolpyruvate-dependent sugar phosphotransferase system"/>
    <property type="evidence" value="ECO:0007669"/>
    <property type="project" value="InterPro"/>
</dbReference>
<dbReference type="Gene3D" id="1.10.1790.10">
    <property type="entry name" value="PRD domain"/>
    <property type="match status" value="1"/>
</dbReference>
<evidence type="ECO:0000256" key="5">
    <source>
        <dbReference type="ARBA" id="ARBA00023163"/>
    </source>
</evidence>
<dbReference type="GO" id="GO:0003700">
    <property type="term" value="F:DNA-binding transcription factor activity"/>
    <property type="evidence" value="ECO:0007669"/>
    <property type="project" value="InterPro"/>
</dbReference>
<reference evidence="9 10" key="1">
    <citation type="submission" date="2016-05" db="EMBL/GenBank/DDBJ databases">
        <title>Whole genome sequencing of Tetragenococcus halophilus subsp. halophilus NISL 7118.</title>
        <authorList>
            <person name="Shiwa Y."/>
            <person name="Nishimura I."/>
            <person name="Yoshikawa H."/>
            <person name="Koyama Y."/>
            <person name="Oguma T."/>
        </authorList>
    </citation>
    <scope>NUCLEOTIDE SEQUENCE [LARGE SCALE GENOMIC DNA]</scope>
    <source>
        <strain evidence="9 10">NISL 7118</strain>
    </source>
</reference>
<dbReference type="PANTHER" id="PTHR30185">
    <property type="entry name" value="CRYPTIC BETA-GLUCOSIDE BGL OPERON ANTITERMINATOR"/>
    <property type="match status" value="1"/>
</dbReference>
<evidence type="ECO:0000256" key="4">
    <source>
        <dbReference type="ARBA" id="ARBA00023159"/>
    </source>
</evidence>
<name>A0A2H6CSL3_TETHA</name>
<dbReference type="GeneID" id="64053770"/>
<proteinExistence type="predicted"/>
<dbReference type="InterPro" id="IPR036634">
    <property type="entry name" value="PRD_sf"/>
</dbReference>
<keyword evidence="4" id="KW-0010">Activator</keyword>
<dbReference type="InterPro" id="IPR007737">
    <property type="entry name" value="Mga_HTH"/>
</dbReference>
<dbReference type="InterPro" id="IPR036095">
    <property type="entry name" value="PTS_EIIB-like_sf"/>
</dbReference>
<dbReference type="RefSeq" id="WP_069028827.1">
    <property type="nucleotide sequence ID" value="NZ_BDEB01000025.1"/>
</dbReference>
<dbReference type="Pfam" id="PF05043">
    <property type="entry name" value="Mga"/>
    <property type="match status" value="1"/>
</dbReference>
<dbReference type="PROSITE" id="PS51094">
    <property type="entry name" value="PTS_EIIA_TYPE_2"/>
    <property type="match status" value="1"/>
</dbReference>
<evidence type="ECO:0000313" key="10">
    <source>
        <dbReference type="Proteomes" id="UP000236214"/>
    </source>
</evidence>
<dbReference type="Pfam" id="PF00359">
    <property type="entry name" value="PTS_EIIA_2"/>
    <property type="match status" value="1"/>
</dbReference>
<dbReference type="InterPro" id="IPR013011">
    <property type="entry name" value="PTS_EIIB_2"/>
</dbReference>
<protein>
    <submittedName>
        <fullName evidence="9">Putative DeoR family transcriptional regulator</fullName>
    </submittedName>
</protein>
<evidence type="ECO:0000259" key="8">
    <source>
        <dbReference type="PROSITE" id="PS51372"/>
    </source>
</evidence>
<dbReference type="PROSITE" id="PS51372">
    <property type="entry name" value="PRD_2"/>
    <property type="match status" value="1"/>
</dbReference>
<evidence type="ECO:0000256" key="2">
    <source>
        <dbReference type="ARBA" id="ARBA00022737"/>
    </source>
</evidence>
<dbReference type="EMBL" id="BDEC01000031">
    <property type="protein sequence ID" value="GBD67979.1"/>
    <property type="molecule type" value="Genomic_DNA"/>
</dbReference>
<evidence type="ECO:0000259" key="6">
    <source>
        <dbReference type="PROSITE" id="PS51094"/>
    </source>
</evidence>
<dbReference type="CDD" id="cd05568">
    <property type="entry name" value="PTS_IIB_bgl_like"/>
    <property type="match status" value="1"/>
</dbReference>
<evidence type="ECO:0000313" key="9">
    <source>
        <dbReference type="EMBL" id="GBD67979.1"/>
    </source>
</evidence>
<evidence type="ECO:0000256" key="3">
    <source>
        <dbReference type="ARBA" id="ARBA00023015"/>
    </source>
</evidence>
<keyword evidence="3" id="KW-0805">Transcription regulation</keyword>
<keyword evidence="5" id="KW-0804">Transcription</keyword>
<gene>
    <name evidence="9" type="ORF">TEHN7118_0785</name>
</gene>
<dbReference type="Proteomes" id="UP000236214">
    <property type="component" value="Unassembled WGS sequence"/>
</dbReference>
<dbReference type="SUPFAM" id="SSF52794">
    <property type="entry name" value="PTS system IIB component-like"/>
    <property type="match status" value="1"/>
</dbReference>
<keyword evidence="2" id="KW-0677">Repeat</keyword>